<dbReference type="AlphaFoldDB" id="A0A7Y0L620"/>
<proteinExistence type="predicted"/>
<reference evidence="1 2" key="1">
    <citation type="submission" date="2020-04" db="EMBL/GenBank/DDBJ databases">
        <authorList>
            <person name="Zhang R."/>
            <person name="Schippers A."/>
        </authorList>
    </citation>
    <scope>NUCLEOTIDE SEQUENCE [LARGE SCALE GENOMIC DNA]</scope>
    <source>
        <strain evidence="1 2">DSM 109850</strain>
    </source>
</reference>
<dbReference type="RefSeq" id="WP_169100672.1">
    <property type="nucleotide sequence ID" value="NZ_JABBVZ010000051.1"/>
</dbReference>
<evidence type="ECO:0000313" key="2">
    <source>
        <dbReference type="Proteomes" id="UP000533476"/>
    </source>
</evidence>
<gene>
    <name evidence="1" type="ORF">HIJ39_13780</name>
</gene>
<organism evidence="1 2">
    <name type="scientific">Sulfobacillus harzensis</name>
    <dbReference type="NCBI Taxonomy" id="2729629"/>
    <lineage>
        <taxon>Bacteria</taxon>
        <taxon>Bacillati</taxon>
        <taxon>Bacillota</taxon>
        <taxon>Clostridia</taxon>
        <taxon>Eubacteriales</taxon>
        <taxon>Clostridiales Family XVII. Incertae Sedis</taxon>
        <taxon>Sulfobacillus</taxon>
    </lineage>
</organism>
<dbReference type="Proteomes" id="UP000533476">
    <property type="component" value="Unassembled WGS sequence"/>
</dbReference>
<dbReference type="EMBL" id="JABBVZ010000051">
    <property type="protein sequence ID" value="NMP23411.1"/>
    <property type="molecule type" value="Genomic_DNA"/>
</dbReference>
<accession>A0A7Y0L620</accession>
<name>A0A7Y0L620_9FIRM</name>
<keyword evidence="2" id="KW-1185">Reference proteome</keyword>
<protein>
    <submittedName>
        <fullName evidence="1">Uncharacterized protein</fullName>
    </submittedName>
</protein>
<evidence type="ECO:0000313" key="1">
    <source>
        <dbReference type="EMBL" id="NMP23411.1"/>
    </source>
</evidence>
<sequence length="83" mass="9300">MPSPCTHAVRRLGPLGMVCLECGHTTAAVPSPRVADTAKLVVLTEDERQRIREALAYYHRDQERWTRVSEADGLTDRLLDILA</sequence>
<comment type="caution">
    <text evidence="1">The sequence shown here is derived from an EMBL/GenBank/DDBJ whole genome shotgun (WGS) entry which is preliminary data.</text>
</comment>